<evidence type="ECO:0000259" key="1">
    <source>
        <dbReference type="Pfam" id="PF01370"/>
    </source>
</evidence>
<dbReference type="EMBL" id="BMFG01000002">
    <property type="protein sequence ID" value="GGD19254.1"/>
    <property type="molecule type" value="Genomic_DNA"/>
</dbReference>
<dbReference type="PANTHER" id="PTHR48079">
    <property type="entry name" value="PROTEIN YEEZ"/>
    <property type="match status" value="1"/>
</dbReference>
<dbReference type="InterPro" id="IPR036291">
    <property type="entry name" value="NAD(P)-bd_dom_sf"/>
</dbReference>
<organism evidence="2 3">
    <name type="scientific">Flavobacterium orientale</name>
    <dbReference type="NCBI Taxonomy" id="1756020"/>
    <lineage>
        <taxon>Bacteria</taxon>
        <taxon>Pseudomonadati</taxon>
        <taxon>Bacteroidota</taxon>
        <taxon>Flavobacteriia</taxon>
        <taxon>Flavobacteriales</taxon>
        <taxon>Flavobacteriaceae</taxon>
        <taxon>Flavobacterium</taxon>
    </lineage>
</organism>
<proteinExistence type="predicted"/>
<reference evidence="2" key="1">
    <citation type="journal article" date="2014" name="Int. J. Syst. Evol. Microbiol.">
        <title>Complete genome sequence of Corynebacterium casei LMG S-19264T (=DSM 44701T), isolated from a smear-ripened cheese.</title>
        <authorList>
            <consortium name="US DOE Joint Genome Institute (JGI-PGF)"/>
            <person name="Walter F."/>
            <person name="Albersmeier A."/>
            <person name="Kalinowski J."/>
            <person name="Ruckert C."/>
        </authorList>
    </citation>
    <scope>NUCLEOTIDE SEQUENCE</scope>
    <source>
        <strain evidence="2">CGMCC 1.12506</strain>
    </source>
</reference>
<gene>
    <name evidence="2" type="ORF">GCM10011343_07300</name>
</gene>
<dbReference type="InterPro" id="IPR051783">
    <property type="entry name" value="NAD(P)-dependent_oxidoreduct"/>
</dbReference>
<dbReference type="Gene3D" id="3.40.50.720">
    <property type="entry name" value="NAD(P)-binding Rossmann-like Domain"/>
    <property type="match status" value="1"/>
</dbReference>
<dbReference type="Pfam" id="PF01370">
    <property type="entry name" value="Epimerase"/>
    <property type="match status" value="1"/>
</dbReference>
<dbReference type="RefSeq" id="WP_188361172.1">
    <property type="nucleotide sequence ID" value="NZ_BMFG01000002.1"/>
</dbReference>
<feature type="domain" description="NAD-dependent epimerase/dehydratase" evidence="1">
    <location>
        <begin position="3"/>
        <end position="228"/>
    </location>
</feature>
<dbReference type="SUPFAM" id="SSF51735">
    <property type="entry name" value="NAD(P)-binding Rossmann-fold domains"/>
    <property type="match status" value="1"/>
</dbReference>
<reference evidence="2" key="2">
    <citation type="submission" date="2020-09" db="EMBL/GenBank/DDBJ databases">
        <authorList>
            <person name="Sun Q."/>
            <person name="Zhou Y."/>
        </authorList>
    </citation>
    <scope>NUCLEOTIDE SEQUENCE</scope>
    <source>
        <strain evidence="2">CGMCC 1.12506</strain>
    </source>
</reference>
<protein>
    <submittedName>
        <fullName evidence="2">NAD-dependent epimerase</fullName>
    </submittedName>
</protein>
<dbReference type="Proteomes" id="UP000625735">
    <property type="component" value="Unassembled WGS sequence"/>
</dbReference>
<dbReference type="GO" id="GO:0005737">
    <property type="term" value="C:cytoplasm"/>
    <property type="evidence" value="ECO:0007669"/>
    <property type="project" value="TreeGrafter"/>
</dbReference>
<dbReference type="AlphaFoldDB" id="A0A916XX76"/>
<evidence type="ECO:0000313" key="3">
    <source>
        <dbReference type="Proteomes" id="UP000625735"/>
    </source>
</evidence>
<dbReference type="PANTHER" id="PTHR48079:SF6">
    <property type="entry name" value="NAD(P)-BINDING DOMAIN-CONTAINING PROTEIN-RELATED"/>
    <property type="match status" value="1"/>
</dbReference>
<keyword evidence="3" id="KW-1185">Reference proteome</keyword>
<name>A0A916XX76_9FLAO</name>
<dbReference type="GO" id="GO:0004029">
    <property type="term" value="F:aldehyde dehydrogenase (NAD+) activity"/>
    <property type="evidence" value="ECO:0007669"/>
    <property type="project" value="TreeGrafter"/>
</dbReference>
<dbReference type="InterPro" id="IPR001509">
    <property type="entry name" value="Epimerase_deHydtase"/>
</dbReference>
<accession>A0A916XX76</accession>
<sequence length="337" mass="37650">MNLVTGGTGLVGAHLLLHLLQKGEKVRALYRNEKSIQKTIAFFKESGSLERFDEIDWIQGDITNIPSLEVAFKDIKYVYHCAALISFNSKDEELLRKTNIEGTSNMVNCALHFGVEKFCHVSSIAALGDPINSSYEIDENCEWNPEKHHSDYSISKYGAEMEVFRAQQEGLKTVIVNPGVILGSGFWEVGSGKIFESVAKGNPFYTDGTSGFIAVEDVVAILFSLMKSEIQNERFSLVSENIAYKTLLEWIAEAMNKNSPTIKVGSIVTQIAWRFSSLLALFGIKKFGITKNLAISLHNKSIYSNKKINEALSHDFIPIKAYCKSLASKYTIFYRVS</sequence>
<comment type="caution">
    <text evidence="2">The sequence shown here is derived from an EMBL/GenBank/DDBJ whole genome shotgun (WGS) entry which is preliminary data.</text>
</comment>
<evidence type="ECO:0000313" key="2">
    <source>
        <dbReference type="EMBL" id="GGD19254.1"/>
    </source>
</evidence>